<dbReference type="RefSeq" id="WP_344741981.1">
    <property type="nucleotide sequence ID" value="NZ_BAABAY010000006.1"/>
</dbReference>
<evidence type="ECO:0000313" key="1">
    <source>
        <dbReference type="EMBL" id="MFH6772618.1"/>
    </source>
</evidence>
<reference evidence="1 2" key="1">
    <citation type="submission" date="2024-02" db="EMBL/GenBank/DDBJ databases">
        <title>A Gaetbulibacter species isolated from tidal flats and genomic insights of their niches.</title>
        <authorList>
            <person name="Ye Y."/>
        </authorList>
    </citation>
    <scope>NUCLEOTIDE SEQUENCE [LARGE SCALE GENOMIC DNA]</scope>
    <source>
        <strain evidence="1 2">KYW382</strain>
    </source>
</reference>
<dbReference type="SUPFAM" id="SSF53254">
    <property type="entry name" value="Phosphoglycerate mutase-like"/>
    <property type="match status" value="1"/>
</dbReference>
<protein>
    <submittedName>
        <fullName evidence="1">Histidine phosphatase family protein</fullName>
    </submittedName>
</protein>
<evidence type="ECO:0000313" key="2">
    <source>
        <dbReference type="Proteomes" id="UP001610100"/>
    </source>
</evidence>
<name>A0ABW7N353_9FLAO</name>
<dbReference type="Pfam" id="PF00300">
    <property type="entry name" value="His_Phos_1"/>
    <property type="match status" value="1"/>
</dbReference>
<dbReference type="InterPro" id="IPR029033">
    <property type="entry name" value="His_PPase_superfam"/>
</dbReference>
<organism evidence="1 2">
    <name type="scientific">Gaetbulibacter aestuarii</name>
    <dbReference type="NCBI Taxonomy" id="1502358"/>
    <lineage>
        <taxon>Bacteria</taxon>
        <taxon>Pseudomonadati</taxon>
        <taxon>Bacteroidota</taxon>
        <taxon>Flavobacteriia</taxon>
        <taxon>Flavobacteriales</taxon>
        <taxon>Flavobacteriaceae</taxon>
        <taxon>Gaetbulibacter</taxon>
    </lineage>
</organism>
<proteinExistence type="predicted"/>
<dbReference type="EMBL" id="JBAWKB010000004">
    <property type="protein sequence ID" value="MFH6772618.1"/>
    <property type="molecule type" value="Genomic_DNA"/>
</dbReference>
<gene>
    <name evidence="1" type="ORF">V8G58_11800</name>
</gene>
<dbReference type="CDD" id="cd07067">
    <property type="entry name" value="HP_PGM_like"/>
    <property type="match status" value="1"/>
</dbReference>
<keyword evidence="2" id="KW-1185">Reference proteome</keyword>
<dbReference type="Gene3D" id="3.40.50.1240">
    <property type="entry name" value="Phosphoglycerate mutase-like"/>
    <property type="match status" value="1"/>
</dbReference>
<dbReference type="Proteomes" id="UP001610100">
    <property type="component" value="Unassembled WGS sequence"/>
</dbReference>
<dbReference type="PANTHER" id="PTHR47623">
    <property type="entry name" value="OS09G0287300 PROTEIN"/>
    <property type="match status" value="1"/>
</dbReference>
<dbReference type="SMART" id="SM00855">
    <property type="entry name" value="PGAM"/>
    <property type="match status" value="1"/>
</dbReference>
<comment type="caution">
    <text evidence="1">The sequence shown here is derived from an EMBL/GenBank/DDBJ whole genome shotgun (WGS) entry which is preliminary data.</text>
</comment>
<dbReference type="PANTHER" id="PTHR47623:SF1">
    <property type="entry name" value="OS09G0287300 PROTEIN"/>
    <property type="match status" value="1"/>
</dbReference>
<dbReference type="InterPro" id="IPR013078">
    <property type="entry name" value="His_Pase_superF_clade-1"/>
</dbReference>
<sequence>MKKIILVRHGKSSWEHDVIDHERPLKPRGIEDAHRVAQAFQKENMGIDLVLSSDAKRAAETCSIFVKILKINHSNVIFQHNLYDFSGELLTQAIKSCSDSVNSLMVFGHNHAFTAFVNTFGSEFIDNVPTSGLVVLELDINYWKDLKPGLTKLTIFPADLK</sequence>
<accession>A0ABW7N353</accession>